<protein>
    <submittedName>
        <fullName evidence="3">Uncharacterized protein</fullName>
    </submittedName>
</protein>
<dbReference type="GeneID" id="77189269"/>
<keyword evidence="1" id="KW-0472">Membrane</keyword>
<feature type="transmembrane region" description="Helical" evidence="1">
    <location>
        <begin position="55"/>
        <end position="76"/>
    </location>
</feature>
<dbReference type="EMBL" id="CP087781">
    <property type="protein sequence ID" value="UZA52381.1"/>
    <property type="molecule type" value="Genomic_DNA"/>
</dbReference>
<keyword evidence="1" id="KW-0812">Transmembrane</keyword>
<accession>A0AAQ2T1Z0</accession>
<keyword evidence="5" id="KW-1185">Reference proteome</keyword>
<keyword evidence="1" id="KW-1133">Transmembrane helix</keyword>
<evidence type="ECO:0000256" key="1">
    <source>
        <dbReference type="SAM" id="Phobius"/>
    </source>
</evidence>
<evidence type="ECO:0000313" key="5">
    <source>
        <dbReference type="Proteomes" id="UP001163632"/>
    </source>
</evidence>
<organism evidence="3 4">
    <name type="scientific">Moraxella bovis</name>
    <dbReference type="NCBI Taxonomy" id="476"/>
    <lineage>
        <taxon>Bacteria</taxon>
        <taxon>Pseudomonadati</taxon>
        <taxon>Pseudomonadota</taxon>
        <taxon>Gammaproteobacteria</taxon>
        <taxon>Moraxellales</taxon>
        <taxon>Moraxellaceae</taxon>
        <taxon>Moraxella</taxon>
    </lineage>
</organism>
<dbReference type="RefSeq" id="WP_264676142.1">
    <property type="nucleotide sequence ID" value="NZ_CP087765.1"/>
</dbReference>
<dbReference type="EMBL" id="CP087830">
    <property type="protein sequence ID" value="UZA03909.1"/>
    <property type="molecule type" value="Genomic_DNA"/>
</dbReference>
<proteinExistence type="predicted"/>
<name>A0AAQ2T1Z0_MORBO</name>
<gene>
    <name evidence="2" type="ORF">LP092_03945</name>
    <name evidence="3" type="ORF">LP129_04345</name>
</gene>
<feature type="transmembrane region" description="Helical" evidence="1">
    <location>
        <begin position="7"/>
        <end position="35"/>
    </location>
</feature>
<dbReference type="Proteomes" id="UP001163283">
    <property type="component" value="Chromosome"/>
</dbReference>
<dbReference type="AlphaFoldDB" id="A0AAQ2T1Z0"/>
<dbReference type="Proteomes" id="UP001163632">
    <property type="component" value="Chromosome"/>
</dbReference>
<evidence type="ECO:0000313" key="3">
    <source>
        <dbReference type="EMBL" id="UZA52381.1"/>
    </source>
</evidence>
<evidence type="ECO:0000313" key="2">
    <source>
        <dbReference type="EMBL" id="UZA03909.1"/>
    </source>
</evidence>
<reference evidence="3 4" key="1">
    <citation type="journal article" date="2022" name="BMC Microbiol.">
        <title>Whole genome sequencing of Moraxella bovis strains from North America reveals two genotypes with different genetic determinants.</title>
        <authorList>
            <person name="Wynn E.L."/>
            <person name="Hille M.M."/>
            <person name="Loy J.D."/>
            <person name="Schuller G."/>
            <person name="Kuhn K.L."/>
            <person name="Dickey A.M."/>
            <person name="Bono J.L."/>
            <person name="Clawson M.L."/>
        </authorList>
    </citation>
    <scope>NUCLEOTIDE SEQUENCE [LARGE SCALE GENOMIC DNA]</scope>
    <source>
        <strain evidence="2">SAM102599</strain>
        <strain evidence="3 4">SAM57978</strain>
    </source>
</reference>
<sequence length="101" mass="11491">MVEIQNFLGAIMLGFLRLVRGFCGLVFALQVLGAFGTLLTLSQVENISPNDETSVFAFIFIKIIFAVIFGFPYFYLRKVINNIHQKQNDDDELLLKSNWAL</sequence>
<evidence type="ECO:0000313" key="4">
    <source>
        <dbReference type="Proteomes" id="UP001163283"/>
    </source>
</evidence>